<dbReference type="SUPFAM" id="SSF46785">
    <property type="entry name" value="Winged helix' DNA-binding domain"/>
    <property type="match status" value="1"/>
</dbReference>
<dbReference type="InterPro" id="IPR036390">
    <property type="entry name" value="WH_DNA-bd_sf"/>
</dbReference>
<name>A0ABS2Q9L8_9BACL</name>
<evidence type="ECO:0000259" key="4">
    <source>
        <dbReference type="PROSITE" id="PS50949"/>
    </source>
</evidence>
<evidence type="ECO:0000256" key="1">
    <source>
        <dbReference type="ARBA" id="ARBA00023015"/>
    </source>
</evidence>
<protein>
    <submittedName>
        <fullName evidence="5">GntR family transcriptional regulator</fullName>
    </submittedName>
</protein>
<dbReference type="CDD" id="cd07377">
    <property type="entry name" value="WHTH_GntR"/>
    <property type="match status" value="1"/>
</dbReference>
<evidence type="ECO:0000313" key="6">
    <source>
        <dbReference type="Proteomes" id="UP000823201"/>
    </source>
</evidence>
<evidence type="ECO:0000256" key="3">
    <source>
        <dbReference type="ARBA" id="ARBA00023163"/>
    </source>
</evidence>
<keyword evidence="6" id="KW-1185">Reference proteome</keyword>
<dbReference type="EMBL" id="JAFBEV010000018">
    <property type="protein sequence ID" value="MBM7658493.1"/>
    <property type="molecule type" value="Genomic_DNA"/>
</dbReference>
<dbReference type="InterPro" id="IPR036388">
    <property type="entry name" value="WH-like_DNA-bd_sf"/>
</dbReference>
<keyword evidence="3" id="KW-0804">Transcription</keyword>
<proteinExistence type="predicted"/>
<keyword evidence="2" id="KW-0238">DNA-binding</keyword>
<dbReference type="PANTHER" id="PTHR38445">
    <property type="entry name" value="HTH-TYPE TRANSCRIPTIONAL REPRESSOR YTRA"/>
    <property type="match status" value="1"/>
</dbReference>
<evidence type="ECO:0000313" key="5">
    <source>
        <dbReference type="EMBL" id="MBM7658493.1"/>
    </source>
</evidence>
<keyword evidence="1" id="KW-0805">Transcription regulation</keyword>
<dbReference type="SMART" id="SM00345">
    <property type="entry name" value="HTH_GNTR"/>
    <property type="match status" value="1"/>
</dbReference>
<dbReference type="Gene3D" id="1.10.10.10">
    <property type="entry name" value="Winged helix-like DNA-binding domain superfamily/Winged helix DNA-binding domain"/>
    <property type="match status" value="1"/>
</dbReference>
<dbReference type="PANTHER" id="PTHR38445:SF6">
    <property type="entry name" value="GNTR-FAMILY TRANSCRIPTIONAL REGULATOR"/>
    <property type="match status" value="1"/>
</dbReference>
<gene>
    <name evidence="5" type="ORF">JOC27_001946</name>
</gene>
<sequence length="128" mass="14484">MIEPFNPSSPIYLQLCERIKNKIIRGSLVPGSRLPSVRELAIDSGVNPNTVQRAYHELEESGVTVKKRGQGTFVTEDPEILEQMRRALLCRHINHFVRQMKDIGCTEAEIVKSLNDYFKQNEGGEGQS</sequence>
<comment type="caution">
    <text evidence="5">The sequence shown here is derived from an EMBL/GenBank/DDBJ whole genome shotgun (WGS) entry which is preliminary data.</text>
</comment>
<accession>A0ABS2Q9L8</accession>
<feature type="domain" description="HTH gntR-type" evidence="4">
    <location>
        <begin position="9"/>
        <end position="77"/>
    </location>
</feature>
<dbReference type="InterPro" id="IPR000524">
    <property type="entry name" value="Tscrpt_reg_HTH_GntR"/>
</dbReference>
<dbReference type="RefSeq" id="WP_205007054.1">
    <property type="nucleotide sequence ID" value="NZ_CBCRXA010000017.1"/>
</dbReference>
<dbReference type="Pfam" id="PF00392">
    <property type="entry name" value="GntR"/>
    <property type="match status" value="1"/>
</dbReference>
<dbReference type="Proteomes" id="UP000823201">
    <property type="component" value="Unassembled WGS sequence"/>
</dbReference>
<dbReference type="PROSITE" id="PS50949">
    <property type="entry name" value="HTH_GNTR"/>
    <property type="match status" value="1"/>
</dbReference>
<reference evidence="5 6" key="1">
    <citation type="submission" date="2021-01" db="EMBL/GenBank/DDBJ databases">
        <title>Genomic Encyclopedia of Type Strains, Phase IV (KMG-IV): sequencing the most valuable type-strain genomes for metagenomic binning, comparative biology and taxonomic classification.</title>
        <authorList>
            <person name="Goeker M."/>
        </authorList>
    </citation>
    <scope>NUCLEOTIDE SEQUENCE [LARGE SCALE GENOMIC DNA]</scope>
    <source>
        <strain evidence="5 6">DSM 100968</strain>
    </source>
</reference>
<evidence type="ECO:0000256" key="2">
    <source>
        <dbReference type="ARBA" id="ARBA00023125"/>
    </source>
</evidence>
<organism evidence="5 6">
    <name type="scientific">Sporolactobacillus spathodeae</name>
    <dbReference type="NCBI Taxonomy" id="1465502"/>
    <lineage>
        <taxon>Bacteria</taxon>
        <taxon>Bacillati</taxon>
        <taxon>Bacillota</taxon>
        <taxon>Bacilli</taxon>
        <taxon>Bacillales</taxon>
        <taxon>Sporolactobacillaceae</taxon>
        <taxon>Sporolactobacillus</taxon>
    </lineage>
</organism>